<name>E9GFA5_DAPPU</name>
<dbReference type="GO" id="GO:0004601">
    <property type="term" value="F:peroxidase activity"/>
    <property type="evidence" value="ECO:0000318"/>
    <property type="project" value="GO_Central"/>
</dbReference>
<dbReference type="Pfam" id="PF03098">
    <property type="entry name" value="An_peroxidase"/>
    <property type="match status" value="1"/>
</dbReference>
<feature type="binding site" description="axial binding residue" evidence="5">
    <location>
        <position position="523"/>
    </location>
    <ligand>
        <name>heme b</name>
        <dbReference type="ChEBI" id="CHEBI:60344"/>
    </ligand>
    <ligandPart>
        <name>Fe</name>
        <dbReference type="ChEBI" id="CHEBI:18248"/>
    </ligandPart>
</feature>
<evidence type="ECO:0000256" key="4">
    <source>
        <dbReference type="ARBA" id="ARBA00022729"/>
    </source>
</evidence>
<keyword evidence="2" id="KW-0964">Secreted</keyword>
<organism evidence="9 10">
    <name type="scientific">Daphnia pulex</name>
    <name type="common">Water flea</name>
    <dbReference type="NCBI Taxonomy" id="6669"/>
    <lineage>
        <taxon>Eukaryota</taxon>
        <taxon>Metazoa</taxon>
        <taxon>Ecdysozoa</taxon>
        <taxon>Arthropoda</taxon>
        <taxon>Crustacea</taxon>
        <taxon>Branchiopoda</taxon>
        <taxon>Diplostraca</taxon>
        <taxon>Cladocera</taxon>
        <taxon>Anomopoda</taxon>
        <taxon>Daphniidae</taxon>
        <taxon>Daphnia</taxon>
    </lineage>
</organism>
<dbReference type="HOGENOM" id="CLU_272771_0_0_1"/>
<dbReference type="OrthoDB" id="823504at2759"/>
<feature type="region of interest" description="Disordered" evidence="7">
    <location>
        <begin position="998"/>
        <end position="1050"/>
    </location>
</feature>
<dbReference type="CDD" id="cd09823">
    <property type="entry name" value="peroxinectin_like"/>
    <property type="match status" value="1"/>
</dbReference>
<reference evidence="9 10" key="1">
    <citation type="journal article" date="2011" name="Science">
        <title>The ecoresponsive genome of Daphnia pulex.</title>
        <authorList>
            <person name="Colbourne J.K."/>
            <person name="Pfrender M.E."/>
            <person name="Gilbert D."/>
            <person name="Thomas W.K."/>
            <person name="Tucker A."/>
            <person name="Oakley T.H."/>
            <person name="Tokishita S."/>
            <person name="Aerts A."/>
            <person name="Arnold G.J."/>
            <person name="Basu M.K."/>
            <person name="Bauer D.J."/>
            <person name="Caceres C.E."/>
            <person name="Carmel L."/>
            <person name="Casola C."/>
            <person name="Choi J.H."/>
            <person name="Detter J.C."/>
            <person name="Dong Q."/>
            <person name="Dusheyko S."/>
            <person name="Eads B.D."/>
            <person name="Frohlich T."/>
            <person name="Geiler-Samerotte K.A."/>
            <person name="Gerlach D."/>
            <person name="Hatcher P."/>
            <person name="Jogdeo S."/>
            <person name="Krijgsveld J."/>
            <person name="Kriventseva E.V."/>
            <person name="Kultz D."/>
            <person name="Laforsch C."/>
            <person name="Lindquist E."/>
            <person name="Lopez J."/>
            <person name="Manak J.R."/>
            <person name="Muller J."/>
            <person name="Pangilinan J."/>
            <person name="Patwardhan R.P."/>
            <person name="Pitluck S."/>
            <person name="Pritham E.J."/>
            <person name="Rechtsteiner A."/>
            <person name="Rho M."/>
            <person name="Rogozin I.B."/>
            <person name="Sakarya O."/>
            <person name="Salamov A."/>
            <person name="Schaack S."/>
            <person name="Shapiro H."/>
            <person name="Shiga Y."/>
            <person name="Skalitzky C."/>
            <person name="Smith Z."/>
            <person name="Souvorov A."/>
            <person name="Sung W."/>
            <person name="Tang Z."/>
            <person name="Tsuchiya D."/>
            <person name="Tu H."/>
            <person name="Vos H."/>
            <person name="Wang M."/>
            <person name="Wolf Y.I."/>
            <person name="Yamagata H."/>
            <person name="Yamada T."/>
            <person name="Ye Y."/>
            <person name="Shaw J.R."/>
            <person name="Andrews J."/>
            <person name="Crease T.J."/>
            <person name="Tang H."/>
            <person name="Lucas S.M."/>
            <person name="Robertson H.M."/>
            <person name="Bork P."/>
            <person name="Koonin E.V."/>
            <person name="Zdobnov E.M."/>
            <person name="Grigoriev I.V."/>
            <person name="Lynch M."/>
            <person name="Boore J.L."/>
        </authorList>
    </citation>
    <scope>NUCLEOTIDE SEQUENCE [LARGE SCALE GENOMIC DNA]</scope>
</reference>
<evidence type="ECO:0000313" key="9">
    <source>
        <dbReference type="EMBL" id="EFX81845.1"/>
    </source>
</evidence>
<gene>
    <name evidence="9" type="ORF">DAPPUDRAFT_317229</name>
</gene>
<feature type="compositionally biased region" description="Basic and acidic residues" evidence="7">
    <location>
        <begin position="1035"/>
        <end position="1047"/>
    </location>
</feature>
<evidence type="ECO:0000256" key="8">
    <source>
        <dbReference type="SAM" id="SignalP"/>
    </source>
</evidence>
<evidence type="ECO:0000256" key="7">
    <source>
        <dbReference type="SAM" id="MobiDB-lite"/>
    </source>
</evidence>
<dbReference type="InterPro" id="IPR037120">
    <property type="entry name" value="Haem_peroxidase_sf_animal"/>
</dbReference>
<dbReference type="AlphaFoldDB" id="E9GFA5"/>
<proteinExistence type="predicted"/>
<dbReference type="InterPro" id="IPR019791">
    <property type="entry name" value="Haem_peroxidase_animal"/>
</dbReference>
<feature type="coiled-coil region" evidence="6">
    <location>
        <begin position="1110"/>
        <end position="1144"/>
    </location>
</feature>
<dbReference type="PANTHER" id="PTHR11475">
    <property type="entry name" value="OXIDASE/PEROXIDASE"/>
    <property type="match status" value="1"/>
</dbReference>
<feature type="region of interest" description="Disordered" evidence="7">
    <location>
        <begin position="1144"/>
        <end position="1183"/>
    </location>
</feature>
<evidence type="ECO:0000256" key="6">
    <source>
        <dbReference type="SAM" id="Coils"/>
    </source>
</evidence>
<keyword evidence="4 8" id="KW-0732">Signal</keyword>
<evidence type="ECO:0000256" key="1">
    <source>
        <dbReference type="ARBA" id="ARBA00004613"/>
    </source>
</evidence>
<comment type="subcellular location">
    <subcellularLocation>
        <location evidence="1">Secreted</location>
    </subcellularLocation>
</comment>
<dbReference type="eggNOG" id="KOG2408">
    <property type="taxonomic scope" value="Eukaryota"/>
</dbReference>
<dbReference type="EMBL" id="GL732542">
    <property type="protein sequence ID" value="EFX81845.1"/>
    <property type="molecule type" value="Genomic_DNA"/>
</dbReference>
<keyword evidence="5" id="KW-0408">Iron</keyword>
<keyword evidence="6" id="KW-0175">Coiled coil</keyword>
<dbReference type="InParanoid" id="E9GFA5"/>
<feature type="compositionally biased region" description="Polar residues" evidence="7">
    <location>
        <begin position="1007"/>
        <end position="1017"/>
    </location>
</feature>
<keyword evidence="10" id="KW-1185">Reference proteome</keyword>
<keyword evidence="5" id="KW-0479">Metal-binding</keyword>
<dbReference type="GO" id="GO:0046872">
    <property type="term" value="F:metal ion binding"/>
    <property type="evidence" value="ECO:0007669"/>
    <property type="project" value="UniProtKB-KW"/>
</dbReference>
<dbReference type="FunFam" id="1.10.640.10:FF:000003">
    <property type="entry name" value="chorion peroxidase"/>
    <property type="match status" value="1"/>
</dbReference>
<keyword evidence="3" id="KW-0560">Oxidoreductase</keyword>
<dbReference type="Proteomes" id="UP000000305">
    <property type="component" value="Unassembled WGS sequence"/>
</dbReference>
<protein>
    <recommendedName>
        <fullName evidence="11">Chorion peroxidase</fullName>
    </recommendedName>
</protein>
<dbReference type="KEGG" id="dpx:DAPPUDRAFT_317229"/>
<dbReference type="PhylomeDB" id="E9GFA5"/>
<dbReference type="FunCoup" id="E9GFA5">
    <property type="interactions" value="5"/>
</dbReference>
<feature type="chain" id="PRO_5003236975" description="Chorion peroxidase" evidence="8">
    <location>
        <begin position="35"/>
        <end position="1183"/>
    </location>
</feature>
<evidence type="ECO:0008006" key="11">
    <source>
        <dbReference type="Google" id="ProtNLM"/>
    </source>
</evidence>
<dbReference type="GO" id="GO:0005576">
    <property type="term" value="C:extracellular region"/>
    <property type="evidence" value="ECO:0007669"/>
    <property type="project" value="UniProtKB-SubCell"/>
</dbReference>
<dbReference type="InterPro" id="IPR010255">
    <property type="entry name" value="Haem_peroxidase_sf"/>
</dbReference>
<accession>E9GFA5</accession>
<evidence type="ECO:0000256" key="3">
    <source>
        <dbReference type="ARBA" id="ARBA00022559"/>
    </source>
</evidence>
<evidence type="ECO:0000256" key="5">
    <source>
        <dbReference type="PIRSR" id="PIRSR619791-2"/>
    </source>
</evidence>
<dbReference type="GO" id="GO:0006979">
    <property type="term" value="P:response to oxidative stress"/>
    <property type="evidence" value="ECO:0007669"/>
    <property type="project" value="InterPro"/>
</dbReference>
<feature type="compositionally biased region" description="Basic and acidic residues" evidence="7">
    <location>
        <begin position="1144"/>
        <end position="1158"/>
    </location>
</feature>
<dbReference type="PRINTS" id="PR00457">
    <property type="entry name" value="ANPEROXIDASE"/>
</dbReference>
<dbReference type="PANTHER" id="PTHR11475:SF106">
    <property type="entry name" value="CURLY SU"/>
    <property type="match status" value="1"/>
</dbReference>
<keyword evidence="3" id="KW-0575">Peroxidase</keyword>
<dbReference type="GO" id="GO:0020037">
    <property type="term" value="F:heme binding"/>
    <property type="evidence" value="ECO:0007669"/>
    <property type="project" value="InterPro"/>
</dbReference>
<dbReference type="PROSITE" id="PS50292">
    <property type="entry name" value="PEROXIDASE_3"/>
    <property type="match status" value="1"/>
</dbReference>
<feature type="signal peptide" evidence="8">
    <location>
        <begin position="1"/>
        <end position="34"/>
    </location>
</feature>
<dbReference type="Gene3D" id="1.10.640.10">
    <property type="entry name" value="Haem peroxidase domain superfamily, animal type"/>
    <property type="match status" value="1"/>
</dbReference>
<keyword evidence="5" id="KW-0349">Heme</keyword>
<dbReference type="SUPFAM" id="SSF48113">
    <property type="entry name" value="Heme-dependent peroxidases"/>
    <property type="match status" value="1"/>
</dbReference>
<evidence type="ECO:0000313" key="10">
    <source>
        <dbReference type="Proteomes" id="UP000000305"/>
    </source>
</evidence>
<sequence length="1183" mass="131521">MTTTSKTCAMPIAVLAPILWTLLLFAPSAPVVQTAVLHPSGGFQPSLGLGLDYGRLDAPLPALTADYNAGKDACALVLSRSSLYDHTQSIFFGVGSGYGENCITYAAVDHALAQALHYLRIETPEEEWMPEQLATVGEVFLETARILARRYGLTPHEIENQLPLLDTHKTNLLKYCPDFMSPLHCTPGKYRRFDGLCNNLQNPTWGARLTAFTRLLPPAYSDGISEPRIGYGGLPLPGARSVTSLVHIEETLNDHAATTLVVSWGQFMDHDFTLTGTMLNPLNRNEFEECCRPPLGSPPNKYCFNIDVPANDEFFSRFGVRCIDFVRGFPGVRHGCRLGSRTQFNLLTATIDANTVYGVRESFARSLRSGYGGQLRMNPVLRPYGLMDLLPAKTDIPDEGCTHRAENGNKFCFDGGEIRVNEQLILTCMHTLWAREHNRIATELHHINPHWDDEILFQEARNIVIAMIQHITYNEFLPVVLGKDMIAKFGLLLQKEGYWNGYDPTVNPGIMASFAAAAFRFGHTILPTNVERWSKAHRYVTHTPLADLIRQPYQLYEPGVLDEYYIGMTNQPALAFDNFITAQVTTLLFRKPGERHGVDLTAFNLQRNREVGLPGYTEFRKFCGLSPVHTWQDLLGSMSNDTVYRYAATLRTPHDIDLWSGGVSERALPGSLLGPTFACVIATQFSSVRVGDRFWYELGNQPSSFTPEQLEEIRKTRLARVLCDNTDLIQTIQTYPLVLPDHEINPRVSCKSSIIPYVDLTKWADPHNSHVPKTPTLVQPIPHGHHAAHIGSGNPNKDGITVNEVAIHMLREALSSGVYAGQFTGPHRSPLHPHSGKVKPTPTRRPVVLSQEYIDNLNAHLIGAGFPGLNGLYNILTHVPNNLYKRTVNSSDFFGDYAPYAPKQAAEYRTDMDEVVETAMHGPLNYKEKFAINKFVPIEGPYGKFDLQDFVNLAEHLIKTSNQLPDVAANQVKEDGDAIHFDADSPNLLNNVGTANARTISSSSSSTTNNLKKPSVTTDRKVGSYRSRSRNGRAKRADDKEKKKNADEELADSSLVPLDLSNYSKPSRLDIFLPEFIVDHVESYAATQNNKSAEVVDQVIHAEEKRAAEHEQIEADMQKAVEAMKNLEDSYKVLHEQIEATRKLFPDGAEDPAHKTLDDILSNASTPRSSALEGDTPSTADAS</sequence>
<evidence type="ECO:0000256" key="2">
    <source>
        <dbReference type="ARBA" id="ARBA00022525"/>
    </source>
</evidence>